<dbReference type="PANTHER" id="PTHR11733:SF241">
    <property type="entry name" value="GH26575P-RELATED"/>
    <property type="match status" value="1"/>
</dbReference>
<gene>
    <name evidence="2" type="ORF">AFUS01_LOCUS20938</name>
</gene>
<organism evidence="2 3">
    <name type="scientific">Allacma fusca</name>
    <dbReference type="NCBI Taxonomy" id="39272"/>
    <lineage>
        <taxon>Eukaryota</taxon>
        <taxon>Metazoa</taxon>
        <taxon>Ecdysozoa</taxon>
        <taxon>Arthropoda</taxon>
        <taxon>Hexapoda</taxon>
        <taxon>Collembola</taxon>
        <taxon>Symphypleona</taxon>
        <taxon>Sminthuridae</taxon>
        <taxon>Allacma</taxon>
    </lineage>
</organism>
<dbReference type="GO" id="GO:0016485">
    <property type="term" value="P:protein processing"/>
    <property type="evidence" value="ECO:0007669"/>
    <property type="project" value="TreeGrafter"/>
</dbReference>
<dbReference type="InterPro" id="IPR018497">
    <property type="entry name" value="Peptidase_M13_C"/>
</dbReference>
<feature type="domain" description="Peptidase M13 C-terminal" evidence="1">
    <location>
        <begin position="3"/>
        <end position="190"/>
    </location>
</feature>
<evidence type="ECO:0000313" key="3">
    <source>
        <dbReference type="Proteomes" id="UP000708208"/>
    </source>
</evidence>
<dbReference type="InterPro" id="IPR000718">
    <property type="entry name" value="Peptidase_M13"/>
</dbReference>
<proteinExistence type="predicted"/>
<accession>A0A8J2K6E6</accession>
<keyword evidence="3" id="KW-1185">Reference proteome</keyword>
<protein>
    <recommendedName>
        <fullName evidence="1">Peptidase M13 C-terminal domain-containing protein</fullName>
    </recommendedName>
</protein>
<dbReference type="Proteomes" id="UP000708208">
    <property type="component" value="Unassembled WGS sequence"/>
</dbReference>
<dbReference type="AlphaFoldDB" id="A0A8J2K6E6"/>
<reference evidence="2" key="1">
    <citation type="submission" date="2021-06" db="EMBL/GenBank/DDBJ databases">
        <authorList>
            <person name="Hodson N. C."/>
            <person name="Mongue J. A."/>
            <person name="Jaron S. K."/>
        </authorList>
    </citation>
    <scope>NUCLEOTIDE SEQUENCE</scope>
</reference>
<comment type="caution">
    <text evidence="2">The sequence shown here is derived from an EMBL/GenBank/DDBJ whole genome shotgun (WGS) entry which is preliminary data.</text>
</comment>
<name>A0A8J2K6E6_9HEXA</name>
<dbReference type="OrthoDB" id="6475849at2759"/>
<dbReference type="PANTHER" id="PTHR11733">
    <property type="entry name" value="ZINC METALLOPROTEASE FAMILY M13 NEPRILYSIN-RELATED"/>
    <property type="match status" value="1"/>
</dbReference>
<dbReference type="PROSITE" id="PS51885">
    <property type="entry name" value="NEPRILYSIN"/>
    <property type="match status" value="1"/>
</dbReference>
<dbReference type="Pfam" id="PF01431">
    <property type="entry name" value="Peptidase_M13"/>
    <property type="match status" value="1"/>
</dbReference>
<dbReference type="GO" id="GO:0005886">
    <property type="term" value="C:plasma membrane"/>
    <property type="evidence" value="ECO:0007669"/>
    <property type="project" value="TreeGrafter"/>
</dbReference>
<evidence type="ECO:0000313" key="2">
    <source>
        <dbReference type="EMBL" id="CAG7732419.1"/>
    </source>
</evidence>
<sequence>MVHSIVITQGFLAPPLYVHGTPMFLQLPKLGGLVGKEFTKGIVHVSETMFASLVQVFSKILTHIRQQMSCADANYQTKNVSYDGVGHTAAVLNDFADIAGFNLAYAAFKKLGDPPLSPMGLEYLSADQFFFLSFAQTWCEDLKTNSGLMLNRGPYKSGMDRVNQVLQNSKEFSDSWQCPKDSFMNPSMKCFPWKTVSSAEQEEFNQNQM</sequence>
<evidence type="ECO:0000259" key="1">
    <source>
        <dbReference type="Pfam" id="PF01431"/>
    </source>
</evidence>
<dbReference type="EMBL" id="CAJVCH010231064">
    <property type="protein sequence ID" value="CAG7732419.1"/>
    <property type="molecule type" value="Genomic_DNA"/>
</dbReference>
<feature type="non-terminal residue" evidence="2">
    <location>
        <position position="1"/>
    </location>
</feature>
<dbReference type="GO" id="GO:0004222">
    <property type="term" value="F:metalloendopeptidase activity"/>
    <property type="evidence" value="ECO:0007669"/>
    <property type="project" value="InterPro"/>
</dbReference>